<sequence>MMAPRQVISVDKNWRFKQADKDDSSYLPVAQFPTNVHLDLLAHGLIPDPFIGKNELDVQWVGEEAWTYKTTFRAPAVPSGAKAVLAFDGLDTFATVLLNGEKILECDNMFTPERVDITPVVKAEGDNELVITFDSAYLRGWKLVEQYPDHKYLLANGDASRLPVRKAQYHWGWDWGPTLMTCGPWRPINLEIFESRIADLHFQTTVDDSLQSATVVAHAEVEGSGEGKVRFDVSLDGSSVASETVAVKAGTSSATFHIAKPALWYPILYGKQPLYTVKATLLTSSTSSEEEADTASKRIGLRKAEVVQRPLDGQPGTSFFFRINNIPVFCGGSDWIPADNFIPRISPQRYRDWVKCIADGNQLMVRVWGGGLYEEQVFYDACDEAGILVWQDFMFGCGNYPTFPAILESVRREAEENIRLLRHHPSIVIWAGNNEDHQFAEGFSLTYDYEDKDPQSWLKTDFPARYIYEKLLPDACAALIPDVFYHPGSPWGAGRDTHDPTVGDIHQWNVWHGTQEKWQNFDKLSGRFVSEFGMQAFPSVKTIDGYLPLGKGDPDRYPQSATVDFHNKADGHERRIALYLVENMRYGPDPLEQFVYCTQLMQGECLASAYRLWRRQWRGPRREYCAGALVWQINDCWPVTSWSIVDYHLRPKLAWHTVRREMAPLAAGVARRVHRHPRGKYTRARVDVRTEAEVWGSNLTLADVEVDCVVRAFDVETGALLRDERVARGVVLRENRSTEIAALEVGDAAKRDGEVGCAGRTVVAAYLVRPGGGAGEQQLARYVNWPEPLKYLHLPRPADLRAELSADGTEVAVSAGVPVKGVALECEDDAVRFEDNMVDVVPGETVRIAVRGATAASVVTT</sequence>
<evidence type="ECO:0000256" key="2">
    <source>
        <dbReference type="ARBA" id="ARBA00004613"/>
    </source>
</evidence>
<proteinExistence type="inferred from homology"/>
<dbReference type="InterPro" id="IPR050887">
    <property type="entry name" value="Beta-mannosidase_GH2"/>
</dbReference>
<dbReference type="SUPFAM" id="SSF49303">
    <property type="entry name" value="beta-Galactosidase/glucuronidase domain"/>
    <property type="match status" value="2"/>
</dbReference>
<keyword evidence="8" id="KW-0325">Glycoprotein</keyword>
<evidence type="ECO:0000313" key="19">
    <source>
        <dbReference type="EMBL" id="TPX09489.1"/>
    </source>
</evidence>
<protein>
    <recommendedName>
        <fullName evidence="13">Beta-mannosidase B</fullName>
        <ecNumber evidence="5">3.2.1.25</ecNumber>
    </recommendedName>
    <alternativeName>
        <fullName evidence="14">Mannanase B</fullName>
    </alternativeName>
</protein>
<keyword evidence="20" id="KW-1185">Reference proteome</keyword>
<dbReference type="FunFam" id="2.60.120.260:FF:000118">
    <property type="entry name" value="Beta-mannosidase B"/>
    <property type="match status" value="1"/>
</dbReference>
<dbReference type="SUPFAM" id="SSF51445">
    <property type="entry name" value="(Trans)glycosidases"/>
    <property type="match status" value="1"/>
</dbReference>
<evidence type="ECO:0000259" key="18">
    <source>
        <dbReference type="Pfam" id="PF22666"/>
    </source>
</evidence>
<feature type="domain" description="Beta-mannosidase-like galactose-binding" evidence="18">
    <location>
        <begin position="14"/>
        <end position="186"/>
    </location>
</feature>
<dbReference type="InterPro" id="IPR041447">
    <property type="entry name" value="Mannosidase_ig"/>
</dbReference>
<dbReference type="AlphaFoldDB" id="A0A507AWW8"/>
<comment type="catalytic activity">
    <reaction evidence="1">
        <text>Hydrolysis of terminal, non-reducing beta-D-mannose residues in beta-D-mannosides.</text>
        <dbReference type="EC" id="3.2.1.25"/>
    </reaction>
</comment>
<evidence type="ECO:0000256" key="1">
    <source>
        <dbReference type="ARBA" id="ARBA00000829"/>
    </source>
</evidence>
<feature type="non-terminal residue" evidence="19">
    <location>
        <position position="861"/>
    </location>
</feature>
<dbReference type="Pfam" id="PF17786">
    <property type="entry name" value="Mannosidase_ig"/>
    <property type="match status" value="1"/>
</dbReference>
<reference evidence="19 20" key="1">
    <citation type="submission" date="2019-06" db="EMBL/GenBank/DDBJ databases">
        <title>Draft genome sequence of the filamentous fungus Phialemoniopsis curvata isolated from diesel fuel.</title>
        <authorList>
            <person name="Varaljay V.A."/>
            <person name="Lyon W.J."/>
            <person name="Crouch A.L."/>
            <person name="Drake C.E."/>
            <person name="Hollomon J.M."/>
            <person name="Nadeau L.J."/>
            <person name="Nunn H.S."/>
            <person name="Stevenson B.S."/>
            <person name="Bojanowski C.L."/>
            <person name="Crookes-Goodson W.J."/>
        </authorList>
    </citation>
    <scope>NUCLEOTIDE SEQUENCE [LARGE SCALE GENOMIC DNA]</scope>
    <source>
        <strain evidence="19 20">D216</strain>
    </source>
</reference>
<evidence type="ECO:0000259" key="15">
    <source>
        <dbReference type="Pfam" id="PF00703"/>
    </source>
</evidence>
<dbReference type="Gene3D" id="3.20.20.80">
    <property type="entry name" value="Glycosidases"/>
    <property type="match status" value="1"/>
</dbReference>
<accession>A0A507AWW8</accession>
<dbReference type="InterPro" id="IPR054593">
    <property type="entry name" value="Beta-mannosidase-like_N2"/>
</dbReference>
<dbReference type="Pfam" id="PF00703">
    <property type="entry name" value="Glyco_hydro_2"/>
    <property type="match status" value="1"/>
</dbReference>
<evidence type="ECO:0000256" key="3">
    <source>
        <dbReference type="ARBA" id="ARBA00004740"/>
    </source>
</evidence>
<comment type="similarity">
    <text evidence="12">Belongs to the glycosyl hydrolase 2 family. Beta-mannosidase B subfamily.</text>
</comment>
<keyword evidence="6" id="KW-0964">Secreted</keyword>
<dbReference type="Pfam" id="PF17753">
    <property type="entry name" value="Ig_mannosidase"/>
    <property type="match status" value="1"/>
</dbReference>
<dbReference type="GO" id="GO:0000272">
    <property type="term" value="P:polysaccharide catabolic process"/>
    <property type="evidence" value="ECO:0007669"/>
    <property type="project" value="UniProtKB-KW"/>
</dbReference>
<keyword evidence="11" id="KW-0624">Polysaccharide degradation</keyword>
<evidence type="ECO:0000256" key="9">
    <source>
        <dbReference type="ARBA" id="ARBA00023277"/>
    </source>
</evidence>
<evidence type="ECO:0000256" key="8">
    <source>
        <dbReference type="ARBA" id="ARBA00023180"/>
    </source>
</evidence>
<evidence type="ECO:0000256" key="4">
    <source>
        <dbReference type="ARBA" id="ARBA00011738"/>
    </source>
</evidence>
<dbReference type="Gene3D" id="2.60.120.260">
    <property type="entry name" value="Galactose-binding domain-like"/>
    <property type="match status" value="1"/>
</dbReference>
<keyword evidence="9" id="KW-0119">Carbohydrate metabolism</keyword>
<dbReference type="Proteomes" id="UP000319257">
    <property type="component" value="Unassembled WGS sequence"/>
</dbReference>
<evidence type="ECO:0000256" key="13">
    <source>
        <dbReference type="ARBA" id="ARBA00041069"/>
    </source>
</evidence>
<evidence type="ECO:0000256" key="5">
    <source>
        <dbReference type="ARBA" id="ARBA00012754"/>
    </source>
</evidence>
<dbReference type="SUPFAM" id="SSF49785">
    <property type="entry name" value="Galactose-binding domain-like"/>
    <property type="match status" value="1"/>
</dbReference>
<dbReference type="OrthoDB" id="2866996at2759"/>
<dbReference type="InterPro" id="IPR041625">
    <property type="entry name" value="Beta-mannosidase_Ig"/>
</dbReference>
<evidence type="ECO:0000259" key="17">
    <source>
        <dbReference type="Pfam" id="PF17786"/>
    </source>
</evidence>
<keyword evidence="10" id="KW-0326">Glycosidase</keyword>
<dbReference type="GO" id="GO:0005576">
    <property type="term" value="C:extracellular region"/>
    <property type="evidence" value="ECO:0007669"/>
    <property type="project" value="UniProtKB-SubCell"/>
</dbReference>
<dbReference type="InParanoid" id="A0A507AWW8"/>
<dbReference type="GeneID" id="41976679"/>
<evidence type="ECO:0000313" key="20">
    <source>
        <dbReference type="Proteomes" id="UP000319257"/>
    </source>
</evidence>
<dbReference type="GO" id="GO:0004567">
    <property type="term" value="F:beta-mannosidase activity"/>
    <property type="evidence" value="ECO:0007669"/>
    <property type="project" value="UniProtKB-EC"/>
</dbReference>
<dbReference type="InterPro" id="IPR008979">
    <property type="entry name" value="Galactose-bd-like_sf"/>
</dbReference>
<dbReference type="UniPathway" id="UPA00280"/>
<comment type="subunit">
    <text evidence="4">Homodimer.</text>
</comment>
<dbReference type="InterPro" id="IPR013783">
    <property type="entry name" value="Ig-like_fold"/>
</dbReference>
<organism evidence="19 20">
    <name type="scientific">Thyridium curvatum</name>
    <dbReference type="NCBI Taxonomy" id="1093900"/>
    <lineage>
        <taxon>Eukaryota</taxon>
        <taxon>Fungi</taxon>
        <taxon>Dikarya</taxon>
        <taxon>Ascomycota</taxon>
        <taxon>Pezizomycotina</taxon>
        <taxon>Sordariomycetes</taxon>
        <taxon>Sordariomycetidae</taxon>
        <taxon>Thyridiales</taxon>
        <taxon>Thyridiaceae</taxon>
        <taxon>Thyridium</taxon>
    </lineage>
</organism>
<evidence type="ECO:0000256" key="10">
    <source>
        <dbReference type="ARBA" id="ARBA00023295"/>
    </source>
</evidence>
<dbReference type="InterPro" id="IPR036156">
    <property type="entry name" value="Beta-gal/glucu_dom_sf"/>
</dbReference>
<dbReference type="GO" id="GO:0006516">
    <property type="term" value="P:glycoprotein catabolic process"/>
    <property type="evidence" value="ECO:0007669"/>
    <property type="project" value="TreeGrafter"/>
</dbReference>
<dbReference type="InterPro" id="IPR017853">
    <property type="entry name" value="GH"/>
</dbReference>
<dbReference type="FunFam" id="2.60.40.10:FF:001725">
    <property type="entry name" value="Exo-beta-D-glucosaminidase"/>
    <property type="match status" value="1"/>
</dbReference>
<dbReference type="RefSeq" id="XP_030991200.1">
    <property type="nucleotide sequence ID" value="XM_031144174.1"/>
</dbReference>
<name>A0A507AWW8_9PEZI</name>
<dbReference type="STRING" id="1093900.A0A507AWW8"/>
<comment type="caution">
    <text evidence="19">The sequence shown here is derived from an EMBL/GenBank/DDBJ whole genome shotgun (WGS) entry which is preliminary data.</text>
</comment>
<feature type="domain" description="Beta-mannosidase Ig-fold" evidence="16">
    <location>
        <begin position="798"/>
        <end position="852"/>
    </location>
</feature>
<feature type="domain" description="Glycoside hydrolase family 2 immunoglobulin-like beta-sandwich" evidence="15">
    <location>
        <begin position="196"/>
        <end position="302"/>
    </location>
</feature>
<keyword evidence="7" id="KW-0378">Hydrolase</keyword>
<comment type="subcellular location">
    <subcellularLocation>
        <location evidence="2">Secreted</location>
    </subcellularLocation>
</comment>
<gene>
    <name evidence="19" type="ORF">E0L32_009232</name>
</gene>
<evidence type="ECO:0000256" key="6">
    <source>
        <dbReference type="ARBA" id="ARBA00022525"/>
    </source>
</evidence>
<evidence type="ECO:0000259" key="16">
    <source>
        <dbReference type="Pfam" id="PF17753"/>
    </source>
</evidence>
<dbReference type="PANTHER" id="PTHR43730:SF1">
    <property type="entry name" value="BETA-MANNOSIDASE"/>
    <property type="match status" value="1"/>
</dbReference>
<dbReference type="InterPro" id="IPR006102">
    <property type="entry name" value="Ig-like_GH2"/>
</dbReference>
<evidence type="ECO:0000256" key="12">
    <source>
        <dbReference type="ARBA" id="ARBA00038429"/>
    </source>
</evidence>
<dbReference type="Gene3D" id="2.60.40.10">
    <property type="entry name" value="Immunoglobulins"/>
    <property type="match status" value="2"/>
</dbReference>
<dbReference type="EC" id="3.2.1.25" evidence="5"/>
<dbReference type="FunFam" id="3.20.20.80:FF:000050">
    <property type="entry name" value="Beta-mannosidase B"/>
    <property type="match status" value="1"/>
</dbReference>
<evidence type="ECO:0000256" key="11">
    <source>
        <dbReference type="ARBA" id="ARBA00023326"/>
    </source>
</evidence>
<evidence type="ECO:0000256" key="14">
    <source>
        <dbReference type="ARBA" id="ARBA00041614"/>
    </source>
</evidence>
<dbReference type="Pfam" id="PF22666">
    <property type="entry name" value="Glyco_hydro_2_N2"/>
    <property type="match status" value="1"/>
</dbReference>
<dbReference type="EMBL" id="SKBQ01000066">
    <property type="protein sequence ID" value="TPX09489.1"/>
    <property type="molecule type" value="Genomic_DNA"/>
</dbReference>
<feature type="domain" description="Mannosidase Ig/CBM-like" evidence="17">
    <location>
        <begin position="691"/>
        <end position="791"/>
    </location>
</feature>
<evidence type="ECO:0000256" key="7">
    <source>
        <dbReference type="ARBA" id="ARBA00022801"/>
    </source>
</evidence>
<comment type="pathway">
    <text evidence="3">Glycan metabolism; N-glycan degradation.</text>
</comment>
<dbReference type="PANTHER" id="PTHR43730">
    <property type="entry name" value="BETA-MANNOSIDASE"/>
    <property type="match status" value="1"/>
</dbReference>